<evidence type="ECO:0000256" key="6">
    <source>
        <dbReference type="ARBA" id="ARBA00023136"/>
    </source>
</evidence>
<dbReference type="KEGG" id="cprv:CYPRO_1583"/>
<evidence type="ECO:0000313" key="9">
    <source>
        <dbReference type="EMBL" id="AXJ00834.1"/>
    </source>
</evidence>
<dbReference type="GO" id="GO:0009279">
    <property type="term" value="C:cell outer membrane"/>
    <property type="evidence" value="ECO:0007669"/>
    <property type="project" value="UniProtKB-SubCell"/>
</dbReference>
<dbReference type="GO" id="GO:0044718">
    <property type="term" value="P:siderophore transmembrane transport"/>
    <property type="evidence" value="ECO:0007669"/>
    <property type="project" value="TreeGrafter"/>
</dbReference>
<feature type="compositionally biased region" description="Polar residues" evidence="8">
    <location>
        <begin position="32"/>
        <end position="50"/>
    </location>
</feature>
<keyword evidence="6" id="KW-0472">Membrane</keyword>
<dbReference type="PANTHER" id="PTHR30069">
    <property type="entry name" value="TONB-DEPENDENT OUTER MEMBRANE RECEPTOR"/>
    <property type="match status" value="1"/>
</dbReference>
<evidence type="ECO:0000256" key="8">
    <source>
        <dbReference type="SAM" id="MobiDB-lite"/>
    </source>
</evidence>
<evidence type="ECO:0000256" key="7">
    <source>
        <dbReference type="ARBA" id="ARBA00023237"/>
    </source>
</evidence>
<keyword evidence="7" id="KW-0998">Cell outer membrane</keyword>
<protein>
    <recommendedName>
        <fullName evidence="11">Porin</fullName>
    </recommendedName>
</protein>
<name>A0A345UK32_9BACT</name>
<dbReference type="InterPro" id="IPR039426">
    <property type="entry name" value="TonB-dep_rcpt-like"/>
</dbReference>
<evidence type="ECO:0000256" key="5">
    <source>
        <dbReference type="ARBA" id="ARBA00022729"/>
    </source>
</evidence>
<dbReference type="Gene3D" id="2.40.170.20">
    <property type="entry name" value="TonB-dependent receptor, beta-barrel domain"/>
    <property type="match status" value="1"/>
</dbReference>
<dbReference type="RefSeq" id="WP_114984090.1">
    <property type="nucleotide sequence ID" value="NZ_CP027806.1"/>
</dbReference>
<sequence>MLSPAFLIASLLWLWQAVPDTLPAPEPPSVPDTLQTETPALPDTLQNGTFDPTGRGRFSDPQPEVPEERRRPQPIVIPKQVGLNPGFTEVFTDSLQRWEQWYNLAERRQAQSGAISFRLGSHGRNDAILFRGIEPRHQQFLFEGIPLNNTVSGAMNSNFLPLDRMRLYSEHEGGIRYTGEFALRRFYLNKPLTWINFEDTSSDVRRAEVIFSRNVNRSGNIELAYRGNNDNGNYRRSSLDARQASVRYTHYLNEAWSAQAQLFYNSFQMDESDGYTIPDLNFFNFEPLLTPVTRTNARSSTRKTLVSASLFHRPDEASKQQSRIHLYHNRDRRIFYDNLDRLFYRAFSYGAYADTRIDRGPLELQPLLHLRATVLDDDSNTLINRSAWTDLSAGLRLVFVPAAAVQLGGWSELSYRTDGQLGYEAGYRFDLRPAPNWHFWQSLSVGEVLPTIQQLFWISEDFLGDDALSREQIIRAEAGLQWGRGWIDALGLRAYGSRIASPIVMNPETGIFQNIDAYQSLGAEVFADFETSYLEAGLSATVQRYFSTSARAENQFLDQSGVRNTNRAYFYLKNYFLNFATYAKIGGVFTFSPNAFHSPAYYPELDYWDPLTPDQPIPAYYRFDLEASARVRMLMVQFRYENLLDGLGQLGYFETARYPMPPRRFRIAIRWIIRN</sequence>
<dbReference type="GO" id="GO:0015344">
    <property type="term" value="F:siderophore uptake transmembrane transporter activity"/>
    <property type="evidence" value="ECO:0007669"/>
    <property type="project" value="TreeGrafter"/>
</dbReference>
<proteinExistence type="predicted"/>
<evidence type="ECO:0000256" key="4">
    <source>
        <dbReference type="ARBA" id="ARBA00022692"/>
    </source>
</evidence>
<dbReference type="PANTHER" id="PTHR30069:SF29">
    <property type="entry name" value="HEMOGLOBIN AND HEMOGLOBIN-HAPTOGLOBIN-BINDING PROTEIN 1-RELATED"/>
    <property type="match status" value="1"/>
</dbReference>
<comment type="subcellular location">
    <subcellularLocation>
        <location evidence="1">Cell outer membrane</location>
        <topology evidence="1">Multi-pass membrane protein</topology>
    </subcellularLocation>
</comment>
<dbReference type="EMBL" id="CP027806">
    <property type="protein sequence ID" value="AXJ00834.1"/>
    <property type="molecule type" value="Genomic_DNA"/>
</dbReference>
<evidence type="ECO:0000256" key="1">
    <source>
        <dbReference type="ARBA" id="ARBA00004571"/>
    </source>
</evidence>
<dbReference type="SUPFAM" id="SSF56935">
    <property type="entry name" value="Porins"/>
    <property type="match status" value="1"/>
</dbReference>
<dbReference type="InterPro" id="IPR036942">
    <property type="entry name" value="Beta-barrel_TonB_sf"/>
</dbReference>
<organism evidence="9 10">
    <name type="scientific">Cyclonatronum proteinivorum</name>
    <dbReference type="NCBI Taxonomy" id="1457365"/>
    <lineage>
        <taxon>Bacteria</taxon>
        <taxon>Pseudomonadati</taxon>
        <taxon>Balneolota</taxon>
        <taxon>Balneolia</taxon>
        <taxon>Balneolales</taxon>
        <taxon>Cyclonatronaceae</taxon>
        <taxon>Cyclonatronum</taxon>
    </lineage>
</organism>
<evidence type="ECO:0000313" key="10">
    <source>
        <dbReference type="Proteomes" id="UP000254808"/>
    </source>
</evidence>
<keyword evidence="10" id="KW-1185">Reference proteome</keyword>
<accession>A0A345UK32</accession>
<dbReference type="Proteomes" id="UP000254808">
    <property type="component" value="Chromosome"/>
</dbReference>
<gene>
    <name evidence="9" type="ORF">CYPRO_1583</name>
</gene>
<keyword evidence="4" id="KW-0812">Transmembrane</keyword>
<evidence type="ECO:0008006" key="11">
    <source>
        <dbReference type="Google" id="ProtNLM"/>
    </source>
</evidence>
<keyword evidence="3" id="KW-1134">Transmembrane beta strand</keyword>
<reference evidence="9 10" key="1">
    <citation type="submission" date="2018-03" db="EMBL/GenBank/DDBJ databases">
        <title>Phenotypic and genomic properties of Cyclonatronum proteinivorum gen. nov., sp. nov., a haloalkaliphilic bacteroidete from soda lakes possessing Na+-translocating rhodopsin.</title>
        <authorList>
            <person name="Toshchakov S.V."/>
            <person name="Korzhenkov A."/>
            <person name="Samarov N.I."/>
            <person name="Kublanov I.V."/>
            <person name="Muntyan M.S."/>
            <person name="Sorokin D.Y."/>
        </authorList>
    </citation>
    <scope>NUCLEOTIDE SEQUENCE [LARGE SCALE GENOMIC DNA]</scope>
    <source>
        <strain evidence="9 10">Omega</strain>
    </source>
</reference>
<keyword evidence="2" id="KW-0813">Transport</keyword>
<dbReference type="AlphaFoldDB" id="A0A345UK32"/>
<dbReference type="OrthoDB" id="1523927at2"/>
<evidence type="ECO:0000256" key="2">
    <source>
        <dbReference type="ARBA" id="ARBA00022448"/>
    </source>
</evidence>
<keyword evidence="5" id="KW-0732">Signal</keyword>
<evidence type="ECO:0000256" key="3">
    <source>
        <dbReference type="ARBA" id="ARBA00022452"/>
    </source>
</evidence>
<feature type="region of interest" description="Disordered" evidence="8">
    <location>
        <begin position="24"/>
        <end position="71"/>
    </location>
</feature>